<proteinExistence type="predicted"/>
<dbReference type="SUPFAM" id="SSF47598">
    <property type="entry name" value="Ribbon-helix-helix"/>
    <property type="match status" value="1"/>
</dbReference>
<dbReference type="InterPro" id="IPR010985">
    <property type="entry name" value="Ribbon_hlx_hlx"/>
</dbReference>
<reference evidence="1" key="1">
    <citation type="submission" date="2020-02" db="EMBL/GenBank/DDBJ databases">
        <authorList>
            <person name="Meier V. D."/>
        </authorList>
    </citation>
    <scope>NUCLEOTIDE SEQUENCE</scope>
    <source>
        <strain evidence="1">AVDCRST_MAG82</strain>
    </source>
</reference>
<sequence>MAEKSRTEINTELLQELRSRAQKQGRSEDELLEEAVRRYLERPGSLSELFERIERGRRDRGVELLSDEEAMKLAVEEQHAWRREQAG</sequence>
<dbReference type="EMBL" id="CADCVA010000083">
    <property type="protein sequence ID" value="CAA9408231.1"/>
    <property type="molecule type" value="Genomic_DNA"/>
</dbReference>
<dbReference type="GO" id="GO:0006355">
    <property type="term" value="P:regulation of DNA-templated transcription"/>
    <property type="evidence" value="ECO:0007669"/>
    <property type="project" value="InterPro"/>
</dbReference>
<gene>
    <name evidence="1" type="ORF">AVDCRST_MAG82-622</name>
</gene>
<protein>
    <recommendedName>
        <fullName evidence="2">Ribbon-helix-helix protein CopG domain-containing protein</fullName>
    </recommendedName>
</protein>
<organism evidence="1">
    <name type="scientific">uncultured Rubrobacteraceae bacterium</name>
    <dbReference type="NCBI Taxonomy" id="349277"/>
    <lineage>
        <taxon>Bacteria</taxon>
        <taxon>Bacillati</taxon>
        <taxon>Actinomycetota</taxon>
        <taxon>Rubrobacteria</taxon>
        <taxon>Rubrobacterales</taxon>
        <taxon>Rubrobacteraceae</taxon>
        <taxon>environmental samples</taxon>
    </lineage>
</organism>
<name>A0A6J4P9G0_9ACTN</name>
<dbReference type="AlphaFoldDB" id="A0A6J4P9G0"/>
<evidence type="ECO:0008006" key="2">
    <source>
        <dbReference type="Google" id="ProtNLM"/>
    </source>
</evidence>
<accession>A0A6J4P9G0</accession>
<evidence type="ECO:0000313" key="1">
    <source>
        <dbReference type="EMBL" id="CAA9408231.1"/>
    </source>
</evidence>